<proteinExistence type="predicted"/>
<gene>
    <name evidence="6" type="primary">LOC114325795</name>
</gene>
<name>A0A6P7F7Q2_DIAVI</name>
<dbReference type="InParanoid" id="A0A6P7F7Q2"/>
<dbReference type="InterPro" id="IPR008952">
    <property type="entry name" value="Tetraspanin_EC2_sf"/>
</dbReference>
<keyword evidence="2 5" id="KW-0812">Transmembrane</keyword>
<comment type="subcellular location">
    <subcellularLocation>
        <location evidence="1">Membrane</location>
        <topology evidence="1">Multi-pass membrane protein</topology>
    </subcellularLocation>
</comment>
<reference evidence="6" key="1">
    <citation type="submission" date="2025-08" db="UniProtKB">
        <authorList>
            <consortium name="RefSeq"/>
        </authorList>
    </citation>
    <scope>IDENTIFICATION</scope>
    <source>
        <tissue evidence="6">Whole insect</tissue>
    </source>
</reference>
<organism evidence="6">
    <name type="scientific">Diabrotica virgifera virgifera</name>
    <name type="common">western corn rootworm</name>
    <dbReference type="NCBI Taxonomy" id="50390"/>
    <lineage>
        <taxon>Eukaryota</taxon>
        <taxon>Metazoa</taxon>
        <taxon>Ecdysozoa</taxon>
        <taxon>Arthropoda</taxon>
        <taxon>Hexapoda</taxon>
        <taxon>Insecta</taxon>
        <taxon>Pterygota</taxon>
        <taxon>Neoptera</taxon>
        <taxon>Endopterygota</taxon>
        <taxon>Coleoptera</taxon>
        <taxon>Polyphaga</taxon>
        <taxon>Cucujiformia</taxon>
        <taxon>Chrysomeloidea</taxon>
        <taxon>Chrysomelidae</taxon>
        <taxon>Galerucinae</taxon>
        <taxon>Diabroticina</taxon>
        <taxon>Diabroticites</taxon>
        <taxon>Diabrotica</taxon>
    </lineage>
</organism>
<dbReference type="InterPro" id="IPR018499">
    <property type="entry name" value="Tetraspanin/Peripherin"/>
</dbReference>
<evidence type="ECO:0000256" key="5">
    <source>
        <dbReference type="SAM" id="Phobius"/>
    </source>
</evidence>
<evidence type="ECO:0000313" key="6">
    <source>
        <dbReference type="RefSeq" id="XP_028129723.1"/>
    </source>
</evidence>
<feature type="transmembrane region" description="Helical" evidence="5">
    <location>
        <begin position="104"/>
        <end position="125"/>
    </location>
</feature>
<dbReference type="Gene3D" id="1.10.1450.10">
    <property type="entry name" value="Tetraspanin"/>
    <property type="match status" value="1"/>
</dbReference>
<dbReference type="SUPFAM" id="SSF48652">
    <property type="entry name" value="Tetraspanin"/>
    <property type="match status" value="1"/>
</dbReference>
<dbReference type="AlphaFoldDB" id="A0A6P7F7Q2"/>
<feature type="transmembrane region" description="Helical" evidence="5">
    <location>
        <begin position="58"/>
        <end position="84"/>
    </location>
</feature>
<evidence type="ECO:0000256" key="1">
    <source>
        <dbReference type="ARBA" id="ARBA00004141"/>
    </source>
</evidence>
<accession>A0A6P7F7Q2</accession>
<dbReference type="Pfam" id="PF00335">
    <property type="entry name" value="Tetraspanin"/>
    <property type="match status" value="1"/>
</dbReference>
<feature type="transmembrane region" description="Helical" evidence="5">
    <location>
        <begin position="137"/>
        <end position="162"/>
    </location>
</feature>
<evidence type="ECO:0000256" key="2">
    <source>
        <dbReference type="ARBA" id="ARBA00022692"/>
    </source>
</evidence>
<keyword evidence="3 5" id="KW-1133">Transmembrane helix</keyword>
<evidence type="ECO:0000256" key="4">
    <source>
        <dbReference type="ARBA" id="ARBA00023136"/>
    </source>
</evidence>
<dbReference type="GO" id="GO:0016020">
    <property type="term" value="C:membrane"/>
    <property type="evidence" value="ECO:0007669"/>
    <property type="project" value="UniProtKB-SubCell"/>
</dbReference>
<protein>
    <submittedName>
        <fullName evidence="6">Uncharacterized protein LOC114325795</fullName>
    </submittedName>
</protein>
<dbReference type="RefSeq" id="XP_028129723.1">
    <property type="nucleotide sequence ID" value="XM_028273922.1"/>
</dbReference>
<sequence length="303" mass="34880">MKKYIREKIKRKPKLKNENEHLAVELDPPDINLLDKRLVSIKFGKPVLDIKFKTVKMLTFIAVILLSCNYLFIFYLFCASIKIINHLGYFINMVSTGEGTKLPVFQSIPPLFVFFVNLTFTFFLFKLFDRKPQPQLNWFLFLNILIDAFVVFGTFIILFVIMSHIHGSQTGLHDGIVEAMNNYSNNSVYKKQIDRLQIEFQCCGSKKYDEWYSIVWYDTRLVKKSQLRKREQSNPTTDLVCEKCESDSVNEKAVEVGNGDSLHSTGKLLNKNKINVAPQKSSTANKVTNLGSNQLDLTKVVVL</sequence>
<keyword evidence="4 5" id="KW-0472">Membrane</keyword>
<evidence type="ECO:0000256" key="3">
    <source>
        <dbReference type="ARBA" id="ARBA00022989"/>
    </source>
</evidence>